<evidence type="ECO:0000256" key="1">
    <source>
        <dbReference type="ARBA" id="ARBA00023002"/>
    </source>
</evidence>
<name>A0AB35FG25_9HYPH</name>
<dbReference type="InterPro" id="IPR036291">
    <property type="entry name" value="NAD(P)-bd_dom_sf"/>
</dbReference>
<evidence type="ECO:0000313" key="6">
    <source>
        <dbReference type="EMBL" id="MBY3064683.1"/>
    </source>
</evidence>
<protein>
    <submittedName>
        <fullName evidence="6">D-2-hydroxyacid dehydrogenase</fullName>
    </submittedName>
</protein>
<dbReference type="AlphaFoldDB" id="A0AB35FG25"/>
<dbReference type="SUPFAM" id="SSF52283">
    <property type="entry name" value="Formate/glycerate dehydrogenase catalytic domain-like"/>
    <property type="match status" value="1"/>
</dbReference>
<comment type="similarity">
    <text evidence="3">Belongs to the D-isomer specific 2-hydroxyacid dehydrogenase family.</text>
</comment>
<dbReference type="PANTHER" id="PTHR43333:SF1">
    <property type="entry name" value="D-ISOMER SPECIFIC 2-HYDROXYACID DEHYDROGENASE NAD-BINDING DOMAIN-CONTAINING PROTEIN"/>
    <property type="match status" value="1"/>
</dbReference>
<evidence type="ECO:0000256" key="2">
    <source>
        <dbReference type="ARBA" id="ARBA00023027"/>
    </source>
</evidence>
<feature type="domain" description="D-isomer specific 2-hydroxyacid dehydrogenase catalytic" evidence="4">
    <location>
        <begin position="36"/>
        <end position="318"/>
    </location>
</feature>
<accession>A0AB35FG25</accession>
<evidence type="ECO:0000313" key="7">
    <source>
        <dbReference type="Proteomes" id="UP000758022"/>
    </source>
</evidence>
<dbReference type="RefSeq" id="WP_221979233.1">
    <property type="nucleotide sequence ID" value="NZ_JAAXQQ010000004.1"/>
</dbReference>
<dbReference type="InterPro" id="IPR029753">
    <property type="entry name" value="D-isomer_DH_CS"/>
</dbReference>
<dbReference type="Pfam" id="PF00389">
    <property type="entry name" value="2-Hacid_dh"/>
    <property type="match status" value="1"/>
</dbReference>
<keyword evidence="2" id="KW-0520">NAD</keyword>
<dbReference type="CDD" id="cd05300">
    <property type="entry name" value="2-Hacid_dh_1"/>
    <property type="match status" value="1"/>
</dbReference>
<proteinExistence type="inferred from homology"/>
<dbReference type="PROSITE" id="PS00671">
    <property type="entry name" value="D_2_HYDROXYACID_DH_3"/>
    <property type="match status" value="1"/>
</dbReference>
<dbReference type="SUPFAM" id="SSF51735">
    <property type="entry name" value="NAD(P)-binding Rossmann-fold domains"/>
    <property type="match status" value="1"/>
</dbReference>
<dbReference type="InterPro" id="IPR006140">
    <property type="entry name" value="D-isomer_DH_NAD-bd"/>
</dbReference>
<reference evidence="6" key="1">
    <citation type="submission" date="2020-04" db="EMBL/GenBank/DDBJ databases">
        <title>Global-level population genomics supports evidence of horizontal gene transfer on evolution of Rhizobia in Lentils.</title>
        <authorList>
            <person name="Gai Y."/>
            <person name="Cook D."/>
            <person name="Riely B."/>
        </authorList>
    </citation>
    <scope>NUCLEOTIDE SEQUENCE</scope>
    <source>
        <strain evidence="6">TLR9</strain>
    </source>
</reference>
<evidence type="ECO:0000259" key="4">
    <source>
        <dbReference type="Pfam" id="PF00389"/>
    </source>
</evidence>
<keyword evidence="1 3" id="KW-0560">Oxidoreductase</keyword>
<feature type="domain" description="D-isomer specific 2-hydroxyacid dehydrogenase NAD-binding" evidence="5">
    <location>
        <begin position="109"/>
        <end position="288"/>
    </location>
</feature>
<dbReference type="InterPro" id="IPR006139">
    <property type="entry name" value="D-isomer_2_OHA_DH_cat_dom"/>
</dbReference>
<dbReference type="Proteomes" id="UP000758022">
    <property type="component" value="Unassembled WGS sequence"/>
</dbReference>
<dbReference type="Gene3D" id="3.40.50.720">
    <property type="entry name" value="NAD(P)-binding Rossmann-like Domain"/>
    <property type="match status" value="2"/>
</dbReference>
<organism evidence="6 7">
    <name type="scientific">Rhizobium laguerreae</name>
    <dbReference type="NCBI Taxonomy" id="1076926"/>
    <lineage>
        <taxon>Bacteria</taxon>
        <taxon>Pseudomonadati</taxon>
        <taxon>Pseudomonadota</taxon>
        <taxon>Alphaproteobacteria</taxon>
        <taxon>Hyphomicrobiales</taxon>
        <taxon>Rhizobiaceae</taxon>
        <taxon>Rhizobium/Agrobacterium group</taxon>
        <taxon>Rhizobium</taxon>
    </lineage>
</organism>
<sequence>MSAPIVLATNDLPFDDEGWKKIEAMAAPACLVRLDRQDHAALCAVLQTAEIAIVGSDIDQAFIAAPKLRWLHVNIAGMDGSARPELFDRGVIVTGAAGRSAPALAEHAMMFMLALNANLRGFETAQRKHQWGGDGARDLRALFGQTLGIVGTGATGKELALRAKAFGMTVLGYCRRDRQSPDGFDQVFSSDRGETLTPLLERSDFLVMAVNLSNATRRMIGREQLSQMKPSAIFINLARGGVVDEEALTNALYDGRLRGAGLDVFEVEPLPADSRLWDAPNTMISPHFSAVVHDRQDRTLRIIAENFQRYRAGEPMLNTFSAEDIYDPA</sequence>
<evidence type="ECO:0000256" key="3">
    <source>
        <dbReference type="RuleBase" id="RU003719"/>
    </source>
</evidence>
<dbReference type="Pfam" id="PF02826">
    <property type="entry name" value="2-Hacid_dh_C"/>
    <property type="match status" value="1"/>
</dbReference>
<dbReference type="GO" id="GO:0016616">
    <property type="term" value="F:oxidoreductase activity, acting on the CH-OH group of donors, NAD or NADP as acceptor"/>
    <property type="evidence" value="ECO:0007669"/>
    <property type="project" value="InterPro"/>
</dbReference>
<dbReference type="EMBL" id="JAAXQQ010000004">
    <property type="protein sequence ID" value="MBY3064683.1"/>
    <property type="molecule type" value="Genomic_DNA"/>
</dbReference>
<gene>
    <name evidence="6" type="ORF">HFO74_14760</name>
</gene>
<comment type="caution">
    <text evidence="6">The sequence shown here is derived from an EMBL/GenBank/DDBJ whole genome shotgun (WGS) entry which is preliminary data.</text>
</comment>
<dbReference type="PANTHER" id="PTHR43333">
    <property type="entry name" value="2-HACID_DH_C DOMAIN-CONTAINING PROTEIN"/>
    <property type="match status" value="1"/>
</dbReference>
<dbReference type="GO" id="GO:0051287">
    <property type="term" value="F:NAD binding"/>
    <property type="evidence" value="ECO:0007669"/>
    <property type="project" value="InterPro"/>
</dbReference>
<evidence type="ECO:0000259" key="5">
    <source>
        <dbReference type="Pfam" id="PF02826"/>
    </source>
</evidence>